<name>A0A4S9ETX8_AURPU</name>
<evidence type="ECO:0000256" key="8">
    <source>
        <dbReference type="ARBA" id="ARBA00023010"/>
    </source>
</evidence>
<evidence type="ECO:0000256" key="3">
    <source>
        <dbReference type="ARBA" id="ARBA00022448"/>
    </source>
</evidence>
<accession>A0A4S9ETX8</accession>
<dbReference type="Pfam" id="PF00400">
    <property type="entry name" value="WD40"/>
    <property type="match status" value="2"/>
</dbReference>
<keyword evidence="7" id="KW-0653">Protein transport</keyword>
<dbReference type="PROSITE" id="PS50082">
    <property type="entry name" value="WD_REPEATS_2"/>
    <property type="match status" value="3"/>
</dbReference>
<keyword evidence="8" id="KW-0811">Translocation</keyword>
<dbReference type="Gene3D" id="2.130.10.10">
    <property type="entry name" value="YVTN repeat-like/Quinoprotein amine dehydrogenase"/>
    <property type="match status" value="1"/>
</dbReference>
<evidence type="ECO:0000313" key="13">
    <source>
        <dbReference type="EMBL" id="THX38050.1"/>
    </source>
</evidence>
<evidence type="ECO:0000256" key="5">
    <source>
        <dbReference type="ARBA" id="ARBA00022737"/>
    </source>
</evidence>
<dbReference type="SUPFAM" id="SSF50978">
    <property type="entry name" value="WD40 repeat-like"/>
    <property type="match status" value="1"/>
</dbReference>
<dbReference type="GO" id="GO:0015031">
    <property type="term" value="P:protein transport"/>
    <property type="evidence" value="ECO:0007669"/>
    <property type="project" value="UniProtKB-KW"/>
</dbReference>
<dbReference type="InterPro" id="IPR015943">
    <property type="entry name" value="WD40/YVTN_repeat-like_dom_sf"/>
</dbReference>
<dbReference type="GO" id="GO:0051028">
    <property type="term" value="P:mRNA transport"/>
    <property type="evidence" value="ECO:0007669"/>
    <property type="project" value="UniProtKB-KW"/>
</dbReference>
<dbReference type="SMART" id="SM00320">
    <property type="entry name" value="WD40"/>
    <property type="match status" value="4"/>
</dbReference>
<dbReference type="PANTHER" id="PTHR11024">
    <property type="entry name" value="NUCLEAR PORE COMPLEX PROTEIN SEC13 / SEH1 FAMILY MEMBER"/>
    <property type="match status" value="1"/>
</dbReference>
<feature type="non-terminal residue" evidence="13">
    <location>
        <position position="1"/>
    </location>
</feature>
<dbReference type="GO" id="GO:0034198">
    <property type="term" value="P:cellular response to amino acid starvation"/>
    <property type="evidence" value="ECO:0007669"/>
    <property type="project" value="TreeGrafter"/>
</dbReference>
<gene>
    <name evidence="13" type="ORF">D6D10_05400</name>
</gene>
<keyword evidence="5" id="KW-0677">Repeat</keyword>
<proteinExistence type="inferred from homology"/>
<feature type="compositionally biased region" description="Basic and acidic residues" evidence="12">
    <location>
        <begin position="347"/>
        <end position="356"/>
    </location>
</feature>
<dbReference type="GO" id="GO:1904263">
    <property type="term" value="P:positive regulation of TORC1 signaling"/>
    <property type="evidence" value="ECO:0007669"/>
    <property type="project" value="TreeGrafter"/>
</dbReference>
<dbReference type="GO" id="GO:0005198">
    <property type="term" value="F:structural molecule activity"/>
    <property type="evidence" value="ECO:0007669"/>
    <property type="project" value="InterPro"/>
</dbReference>
<evidence type="ECO:0000256" key="12">
    <source>
        <dbReference type="SAM" id="MobiDB-lite"/>
    </source>
</evidence>
<dbReference type="InterPro" id="IPR001680">
    <property type="entry name" value="WD40_rpt"/>
</dbReference>
<dbReference type="PROSITE" id="PS50294">
    <property type="entry name" value="WD_REPEATS_REGION"/>
    <property type="match status" value="2"/>
</dbReference>
<feature type="compositionally biased region" description="Gly residues" evidence="12">
    <location>
        <begin position="336"/>
        <end position="346"/>
    </location>
</feature>
<keyword evidence="10" id="KW-0539">Nucleus</keyword>
<keyword evidence="9" id="KW-0906">Nuclear pore complex</keyword>
<organism evidence="13 14">
    <name type="scientific">Aureobasidium pullulans</name>
    <name type="common">Black yeast</name>
    <name type="synonym">Pullularia pullulans</name>
    <dbReference type="NCBI Taxonomy" id="5580"/>
    <lineage>
        <taxon>Eukaryota</taxon>
        <taxon>Fungi</taxon>
        <taxon>Dikarya</taxon>
        <taxon>Ascomycota</taxon>
        <taxon>Pezizomycotina</taxon>
        <taxon>Dothideomycetes</taxon>
        <taxon>Dothideomycetidae</taxon>
        <taxon>Dothideales</taxon>
        <taxon>Saccotheciaceae</taxon>
        <taxon>Aureobasidium</taxon>
    </lineage>
</organism>
<comment type="similarity">
    <text evidence="2">Belongs to the WD repeat SEC13 family.</text>
</comment>
<evidence type="ECO:0000256" key="2">
    <source>
        <dbReference type="ARBA" id="ARBA00010102"/>
    </source>
</evidence>
<sequence length="419" mass="46953">SSCCNYIRLHQRTPDQIWIRVVDASALWCQRSGPVTVFGMATNSSFHHFSHGHHDLVLAVDYNFYGTRMVTASSDHRLKVWDRKDDGWTVTDVWKAHDAEVTDVKWNGPFVGEIIGSIGEDGLLRIWQEDVLEAPLSGRRFKRIYQQPSATRVPYMSLDFKNIGTETYLAMISRDGQLTVCEPVDHDNLSEWQILWQDYLCKTPQRTEETGFRLSWHHEKLPAWPAIMAGLDRKSLSLAVSVMDTVKIFRTDKDRKFYTAAEVRGSDALIRDVAWANGSMRGFDVIATASKDGIVRVYELHTPGISETSASEPKRTNDPHSGLKSPTFPKPHQSGIGAGLAGGPRGGRNEEQDRPGRVNQEAKLVAELTAHSGAVWRVGFSQMGDLLVSTGDDGLVQVWKKANNDQWMQYAEVDAIGDI</sequence>
<keyword evidence="4 11" id="KW-0853">WD repeat</keyword>
<feature type="region of interest" description="Disordered" evidence="12">
    <location>
        <begin position="305"/>
        <end position="356"/>
    </location>
</feature>
<comment type="caution">
    <text evidence="13">The sequence shown here is derived from an EMBL/GenBank/DDBJ whole genome shotgun (WGS) entry which is preliminary data.</text>
</comment>
<evidence type="ECO:0000256" key="10">
    <source>
        <dbReference type="ARBA" id="ARBA00023242"/>
    </source>
</evidence>
<evidence type="ECO:0000256" key="7">
    <source>
        <dbReference type="ARBA" id="ARBA00022927"/>
    </source>
</evidence>
<dbReference type="PANTHER" id="PTHR11024:SF3">
    <property type="entry name" value="NUCLEOPORIN SEH1"/>
    <property type="match status" value="1"/>
</dbReference>
<keyword evidence="6" id="KW-0509">mRNA transport</keyword>
<dbReference type="GO" id="GO:0035859">
    <property type="term" value="C:Seh1-associated complex"/>
    <property type="evidence" value="ECO:0007669"/>
    <property type="project" value="TreeGrafter"/>
</dbReference>
<evidence type="ECO:0000313" key="14">
    <source>
        <dbReference type="Proteomes" id="UP000308953"/>
    </source>
</evidence>
<reference evidence="13 14" key="1">
    <citation type="submission" date="2018-10" db="EMBL/GenBank/DDBJ databases">
        <title>Fifty Aureobasidium pullulans genomes reveal a recombining polyextremotolerant generalist.</title>
        <authorList>
            <person name="Gostincar C."/>
            <person name="Turk M."/>
            <person name="Zajc J."/>
            <person name="Gunde-Cimerman N."/>
        </authorList>
    </citation>
    <scope>NUCLEOTIDE SEQUENCE [LARGE SCALE GENOMIC DNA]</scope>
    <source>
        <strain evidence="13 14">EXF-9785</strain>
    </source>
</reference>
<dbReference type="AlphaFoldDB" id="A0A4S9ETX8"/>
<dbReference type="EMBL" id="QZAV01000112">
    <property type="protein sequence ID" value="THX38050.1"/>
    <property type="molecule type" value="Genomic_DNA"/>
</dbReference>
<evidence type="ECO:0000256" key="6">
    <source>
        <dbReference type="ARBA" id="ARBA00022816"/>
    </source>
</evidence>
<evidence type="ECO:0000256" key="1">
    <source>
        <dbReference type="ARBA" id="ARBA00004567"/>
    </source>
</evidence>
<feature type="repeat" description="WD" evidence="11">
    <location>
        <begin position="94"/>
        <end position="128"/>
    </location>
</feature>
<protein>
    <submittedName>
        <fullName evidence="13">WD40 repeat-like protein</fullName>
    </submittedName>
</protein>
<dbReference type="GO" id="GO:0031080">
    <property type="term" value="C:nuclear pore outer ring"/>
    <property type="evidence" value="ECO:0007669"/>
    <property type="project" value="TreeGrafter"/>
</dbReference>
<comment type="subcellular location">
    <subcellularLocation>
        <location evidence="1">Nucleus</location>
        <location evidence="1">Nuclear pore complex</location>
    </subcellularLocation>
</comment>
<evidence type="ECO:0000256" key="4">
    <source>
        <dbReference type="ARBA" id="ARBA00022574"/>
    </source>
</evidence>
<feature type="repeat" description="WD" evidence="11">
    <location>
        <begin position="50"/>
        <end position="82"/>
    </location>
</feature>
<dbReference type="InterPro" id="IPR037363">
    <property type="entry name" value="Sec13/Seh1_fam"/>
</dbReference>
<keyword evidence="3" id="KW-0813">Transport</keyword>
<dbReference type="Proteomes" id="UP000308953">
    <property type="component" value="Unassembled WGS sequence"/>
</dbReference>
<evidence type="ECO:0000256" key="9">
    <source>
        <dbReference type="ARBA" id="ARBA00023132"/>
    </source>
</evidence>
<evidence type="ECO:0000256" key="11">
    <source>
        <dbReference type="PROSITE-ProRule" id="PRU00221"/>
    </source>
</evidence>
<feature type="repeat" description="WD" evidence="11">
    <location>
        <begin position="368"/>
        <end position="400"/>
    </location>
</feature>
<dbReference type="InterPro" id="IPR036322">
    <property type="entry name" value="WD40_repeat_dom_sf"/>
</dbReference>